<evidence type="ECO:0000313" key="2">
    <source>
        <dbReference type="EMBL" id="JAC64671.1"/>
    </source>
</evidence>
<evidence type="ECO:0000256" key="1">
    <source>
        <dbReference type="SAM" id="MobiDB-lite"/>
    </source>
</evidence>
<dbReference type="AlphaFoldDB" id="A0A061R2D1"/>
<protein>
    <submittedName>
        <fullName evidence="2">Uncharacterized protein</fullName>
    </submittedName>
</protein>
<sequence>VGCAQDTRPERWWSPWGGCSCQAPTPLLDIRCSSESNPPTTRSLAVRPRGGEGGVGWGR</sequence>
<feature type="region of interest" description="Disordered" evidence="1">
    <location>
        <begin position="34"/>
        <end position="59"/>
    </location>
</feature>
<feature type="compositionally biased region" description="Polar residues" evidence="1">
    <location>
        <begin position="34"/>
        <end position="43"/>
    </location>
</feature>
<reference evidence="2" key="1">
    <citation type="submission" date="2014-05" db="EMBL/GenBank/DDBJ databases">
        <title>The transcriptome of the halophilic microalga Tetraselmis sp. GSL018 isolated from the Great Salt Lake, Utah.</title>
        <authorList>
            <person name="Jinkerson R.E."/>
            <person name="D'Adamo S."/>
            <person name="Posewitz M.C."/>
        </authorList>
    </citation>
    <scope>NUCLEOTIDE SEQUENCE</scope>
    <source>
        <strain evidence="2">GSL018</strain>
    </source>
</reference>
<gene>
    <name evidence="2" type="ORF">TSPGSL018_17803</name>
</gene>
<feature type="non-terminal residue" evidence="2">
    <location>
        <position position="1"/>
    </location>
</feature>
<proteinExistence type="predicted"/>
<name>A0A061R2D1_9CHLO</name>
<dbReference type="EMBL" id="GBEZ01022147">
    <property type="protein sequence ID" value="JAC64671.1"/>
    <property type="molecule type" value="Transcribed_RNA"/>
</dbReference>
<organism evidence="2">
    <name type="scientific">Tetraselmis sp. GSL018</name>
    <dbReference type="NCBI Taxonomy" id="582737"/>
    <lineage>
        <taxon>Eukaryota</taxon>
        <taxon>Viridiplantae</taxon>
        <taxon>Chlorophyta</taxon>
        <taxon>core chlorophytes</taxon>
        <taxon>Chlorodendrophyceae</taxon>
        <taxon>Chlorodendrales</taxon>
        <taxon>Chlorodendraceae</taxon>
        <taxon>Tetraselmis</taxon>
    </lineage>
</organism>
<accession>A0A061R2D1</accession>